<evidence type="ECO:0000256" key="3">
    <source>
        <dbReference type="ARBA" id="ARBA00022692"/>
    </source>
</evidence>
<evidence type="ECO:0000256" key="5">
    <source>
        <dbReference type="ARBA" id="ARBA00023136"/>
    </source>
</evidence>
<feature type="domain" description="ABC transmembrane type-1" evidence="7">
    <location>
        <begin position="66"/>
        <end position="248"/>
    </location>
</feature>
<dbReference type="CDD" id="cd06261">
    <property type="entry name" value="TM_PBP2"/>
    <property type="match status" value="1"/>
</dbReference>
<comment type="subcellular location">
    <subcellularLocation>
        <location evidence="1 6">Cell membrane</location>
        <topology evidence="1 6">Multi-pass membrane protein</topology>
    </subcellularLocation>
</comment>
<keyword evidence="5 6" id="KW-0472">Membrane</keyword>
<feature type="transmembrane region" description="Helical" evidence="6">
    <location>
        <begin position="135"/>
        <end position="161"/>
    </location>
</feature>
<comment type="similarity">
    <text evidence="6">Belongs to the binding-protein-dependent transport system permease family.</text>
</comment>
<feature type="transmembrane region" description="Helical" evidence="6">
    <location>
        <begin position="70"/>
        <end position="91"/>
    </location>
</feature>
<protein>
    <submittedName>
        <fullName evidence="8">Osmoprotectant transport system permease protein</fullName>
    </submittedName>
</protein>
<dbReference type="GO" id="GO:0055085">
    <property type="term" value="P:transmembrane transport"/>
    <property type="evidence" value="ECO:0007669"/>
    <property type="project" value="InterPro"/>
</dbReference>
<evidence type="ECO:0000256" key="4">
    <source>
        <dbReference type="ARBA" id="ARBA00022989"/>
    </source>
</evidence>
<dbReference type="PROSITE" id="PS50928">
    <property type="entry name" value="ABC_TM1"/>
    <property type="match status" value="1"/>
</dbReference>
<dbReference type="FunFam" id="1.10.3720.10:FF:000001">
    <property type="entry name" value="Glycine betaine ABC transporter, permease"/>
    <property type="match status" value="1"/>
</dbReference>
<feature type="transmembrane region" description="Helical" evidence="6">
    <location>
        <begin position="226"/>
        <end position="247"/>
    </location>
</feature>
<reference evidence="8 9" key="1">
    <citation type="submission" date="2020-08" db="EMBL/GenBank/DDBJ databases">
        <title>Genomic Encyclopedia of Type Strains, Phase IV (KMG-IV): sequencing the most valuable type-strain genomes for metagenomic binning, comparative biology and taxonomic classification.</title>
        <authorList>
            <person name="Goeker M."/>
        </authorList>
    </citation>
    <scope>NUCLEOTIDE SEQUENCE [LARGE SCALE GENOMIC DNA]</scope>
    <source>
        <strain evidence="8 9">DSM 102238</strain>
    </source>
</reference>
<evidence type="ECO:0000256" key="1">
    <source>
        <dbReference type="ARBA" id="ARBA00004651"/>
    </source>
</evidence>
<dbReference type="InterPro" id="IPR051204">
    <property type="entry name" value="ABC_transp_perm/SBD"/>
</dbReference>
<dbReference type="AlphaFoldDB" id="A0A7W6MKK2"/>
<organism evidence="8 9">
    <name type="scientific">Aureimonas pseudogalii</name>
    <dbReference type="NCBI Taxonomy" id="1744844"/>
    <lineage>
        <taxon>Bacteria</taxon>
        <taxon>Pseudomonadati</taxon>
        <taxon>Pseudomonadota</taxon>
        <taxon>Alphaproteobacteria</taxon>
        <taxon>Hyphomicrobiales</taxon>
        <taxon>Aurantimonadaceae</taxon>
        <taxon>Aureimonas</taxon>
    </lineage>
</organism>
<name>A0A7W6MKK2_9HYPH</name>
<dbReference type="Gene3D" id="1.10.3720.10">
    <property type="entry name" value="MetI-like"/>
    <property type="match status" value="1"/>
</dbReference>
<evidence type="ECO:0000313" key="8">
    <source>
        <dbReference type="EMBL" id="MBB3999045.1"/>
    </source>
</evidence>
<dbReference type="SUPFAM" id="SSF161098">
    <property type="entry name" value="MetI-like"/>
    <property type="match status" value="1"/>
</dbReference>
<comment type="caution">
    <text evidence="8">The sequence shown here is derived from an EMBL/GenBank/DDBJ whole genome shotgun (WGS) entry which is preliminary data.</text>
</comment>
<dbReference type="GO" id="GO:0031460">
    <property type="term" value="P:glycine betaine transport"/>
    <property type="evidence" value="ECO:0007669"/>
    <property type="project" value="UniProtKB-ARBA"/>
</dbReference>
<dbReference type="PANTHER" id="PTHR30177:SF32">
    <property type="entry name" value="GLYCINE BETAINE UPTAKE SYSTEM PERMEASE PROTEIN YEHW"/>
    <property type="match status" value="1"/>
</dbReference>
<dbReference type="Proteomes" id="UP000542776">
    <property type="component" value="Unassembled WGS sequence"/>
</dbReference>
<keyword evidence="2 6" id="KW-0813">Transport</keyword>
<keyword evidence="3 6" id="KW-0812">Transmembrane</keyword>
<evidence type="ECO:0000256" key="6">
    <source>
        <dbReference type="RuleBase" id="RU363032"/>
    </source>
</evidence>
<proteinExistence type="inferred from homology"/>
<evidence type="ECO:0000313" key="9">
    <source>
        <dbReference type="Proteomes" id="UP000542776"/>
    </source>
</evidence>
<keyword evidence="4 6" id="KW-1133">Transmembrane helix</keyword>
<dbReference type="EMBL" id="JACIEK010000007">
    <property type="protein sequence ID" value="MBB3999045.1"/>
    <property type="molecule type" value="Genomic_DNA"/>
</dbReference>
<keyword evidence="9" id="KW-1185">Reference proteome</keyword>
<sequence>MRASAIRLGAPAFGARGLLALAARILAVALLVVLLGFPDLAAPVLAPLARAGAPVIYNQGDLLDLTWQHLRIVALSTTLAALLAVSMAIFVTRPVGAEFLPLSRSLVNVGQTFPPVAVLALAVPAVGFGETPTLIALFLYALLPVFETTLTGLTTLPPAVIEAARGMGLTGWQRLWRVELPLALPLMVAGLRLSAVIGLGTATIGSTVGARTLGEVIIAGLLSDNAAFVLQGGAIVAVLAVLVYDALTQLERTLARRLRPASHDER</sequence>
<dbReference type="Pfam" id="PF00528">
    <property type="entry name" value="BPD_transp_1"/>
    <property type="match status" value="1"/>
</dbReference>
<feature type="transmembrane region" description="Helical" evidence="6">
    <location>
        <begin position="182"/>
        <end position="206"/>
    </location>
</feature>
<dbReference type="InterPro" id="IPR035906">
    <property type="entry name" value="MetI-like_sf"/>
</dbReference>
<dbReference type="PANTHER" id="PTHR30177">
    <property type="entry name" value="GLYCINE BETAINE/L-PROLINE TRANSPORT SYSTEM PERMEASE PROTEIN PROW"/>
    <property type="match status" value="1"/>
</dbReference>
<accession>A0A7W6MKK2</accession>
<evidence type="ECO:0000259" key="7">
    <source>
        <dbReference type="PROSITE" id="PS50928"/>
    </source>
</evidence>
<dbReference type="InterPro" id="IPR000515">
    <property type="entry name" value="MetI-like"/>
</dbReference>
<feature type="transmembrane region" description="Helical" evidence="6">
    <location>
        <begin position="112"/>
        <end position="129"/>
    </location>
</feature>
<dbReference type="GO" id="GO:0005886">
    <property type="term" value="C:plasma membrane"/>
    <property type="evidence" value="ECO:0007669"/>
    <property type="project" value="UniProtKB-SubCell"/>
</dbReference>
<evidence type="ECO:0000256" key="2">
    <source>
        <dbReference type="ARBA" id="ARBA00022448"/>
    </source>
</evidence>
<gene>
    <name evidence="8" type="ORF">GGR04_002900</name>
</gene>